<dbReference type="Gene3D" id="1.20.1500.10">
    <property type="entry name" value="YheA/YmcA-like"/>
    <property type="match status" value="1"/>
</dbReference>
<evidence type="ECO:0000313" key="3">
    <source>
        <dbReference type="Proteomes" id="UP000625804"/>
    </source>
</evidence>
<name>A0A8J8KEM6_9BACI</name>
<dbReference type="HAMAP" id="MF_01526">
    <property type="entry name" value="UPF0342"/>
    <property type="match status" value="1"/>
</dbReference>
<sequence length="118" mass="13864">MANVYDAAYNLEKAIRESDDYKNLKQFYENVMNDETSKRLFNEFRETQFQLQQKQMMGEDLTDADVQKAQMQFSLIQQNEAISKLIQAEERMGMILSDLNRVMMKPLEDLYGMPGGFQ</sequence>
<protein>
    <recommendedName>
        <fullName evidence="1">UPF0342 protein HR057_09500</fullName>
    </recommendedName>
</protein>
<evidence type="ECO:0000256" key="1">
    <source>
        <dbReference type="HAMAP-Rule" id="MF_01526"/>
    </source>
</evidence>
<dbReference type="Proteomes" id="UP000625804">
    <property type="component" value="Unassembled WGS sequence"/>
</dbReference>
<gene>
    <name evidence="2" type="ORF">HR057_09500</name>
</gene>
<comment type="similarity">
    <text evidence="1">Belongs to the UPF0342 family.</text>
</comment>
<dbReference type="EMBL" id="JABTTE010000011">
    <property type="protein sequence ID" value="NSL51985.1"/>
    <property type="molecule type" value="Genomic_DNA"/>
</dbReference>
<dbReference type="Pfam" id="PF06133">
    <property type="entry name" value="Com_YlbF"/>
    <property type="match status" value="1"/>
</dbReference>
<proteinExistence type="inferred from homology"/>
<accession>A0A8J8KEM6</accession>
<reference evidence="2" key="1">
    <citation type="submission" date="2020-06" db="EMBL/GenBank/DDBJ databases">
        <title>A novel thermopfilic bacterium from Erzurum, Turkey.</title>
        <authorList>
            <person name="Adiguzel A."/>
            <person name="Ay H."/>
            <person name="Baltaci M.O."/>
        </authorList>
    </citation>
    <scope>NUCLEOTIDE SEQUENCE</scope>
    <source>
        <strain evidence="2">P2</strain>
    </source>
</reference>
<dbReference type="AlphaFoldDB" id="A0A8J8KEM6"/>
<dbReference type="SUPFAM" id="SSF158622">
    <property type="entry name" value="YheA/YmcA-like"/>
    <property type="match status" value="1"/>
</dbReference>
<dbReference type="RefSeq" id="WP_173731188.1">
    <property type="nucleotide sequence ID" value="NZ_JABTTE010000011.1"/>
</dbReference>
<dbReference type="InterPro" id="IPR023378">
    <property type="entry name" value="YheA/YmcA-like_dom_sf"/>
</dbReference>
<evidence type="ECO:0000313" key="2">
    <source>
        <dbReference type="EMBL" id="NSL51985.1"/>
    </source>
</evidence>
<comment type="caution">
    <text evidence="2">The sequence shown here is derived from an EMBL/GenBank/DDBJ whole genome shotgun (WGS) entry which is preliminary data.</text>
</comment>
<organism evidence="2 3">
    <name type="scientific">Calidifontibacillus erzurumensis</name>
    <dbReference type="NCBI Taxonomy" id="2741433"/>
    <lineage>
        <taxon>Bacteria</taxon>
        <taxon>Bacillati</taxon>
        <taxon>Bacillota</taxon>
        <taxon>Bacilli</taxon>
        <taxon>Bacillales</taxon>
        <taxon>Bacillaceae</taxon>
        <taxon>Calidifontibacillus/Schinkia group</taxon>
        <taxon>Calidifontibacillus</taxon>
    </lineage>
</organism>
<dbReference type="InterPro" id="IPR010368">
    <property type="entry name" value="Com_YlbF"/>
</dbReference>
<keyword evidence="3" id="KW-1185">Reference proteome</keyword>